<dbReference type="HOGENOM" id="CLU_027322_0_0_6"/>
<evidence type="ECO:0000256" key="2">
    <source>
        <dbReference type="SAM" id="MobiDB-lite"/>
    </source>
</evidence>
<dbReference type="OrthoDB" id="5295100at2"/>
<evidence type="ECO:0000256" key="1">
    <source>
        <dbReference type="SAM" id="Coils"/>
    </source>
</evidence>
<name>L0GW35_9GAMM</name>
<feature type="coiled-coil region" evidence="1">
    <location>
        <begin position="563"/>
        <end position="604"/>
    </location>
</feature>
<reference evidence="3 4" key="1">
    <citation type="submission" date="2011-09" db="EMBL/GenBank/DDBJ databases">
        <title>Complete sequence of chromosome of Thioflavicoccus mobilis 8321.</title>
        <authorList>
            <consortium name="US DOE Joint Genome Institute"/>
            <person name="Lucas S."/>
            <person name="Han J."/>
            <person name="Lapidus A."/>
            <person name="Cheng J.-F."/>
            <person name="Goodwin L."/>
            <person name="Pitluck S."/>
            <person name="Peters L."/>
            <person name="Ovchinnikova G."/>
            <person name="Lu M."/>
            <person name="Detter J.C."/>
            <person name="Han C."/>
            <person name="Tapia R."/>
            <person name="Land M."/>
            <person name="Hauser L."/>
            <person name="Kyrpides N."/>
            <person name="Ivanova N."/>
            <person name="Pagani I."/>
            <person name="Vogl K."/>
            <person name="Liu Z."/>
            <person name="Imhoff J."/>
            <person name="Thiel V."/>
            <person name="Frigaard N.-U."/>
            <person name="Bryant D."/>
            <person name="Woyke T."/>
        </authorList>
    </citation>
    <scope>NUCLEOTIDE SEQUENCE [LARGE SCALE GENOMIC DNA]</scope>
    <source>
        <strain evidence="3 4">8321</strain>
    </source>
</reference>
<evidence type="ECO:0000313" key="4">
    <source>
        <dbReference type="Proteomes" id="UP000010816"/>
    </source>
</evidence>
<gene>
    <name evidence="3" type="ORF">Thimo_0746</name>
</gene>
<sequence>MDGRNTISPSAIQRVVGTYRLWKTQIARAVVELERWLQDNEAETGDSAAKLQDCLTTLRSDRLTLATIARDSKTAAALINAILFPIHGTPLLPVDGCLPTCPIILHWDEIDSTAYLRLLPRETNSPVPVSWIRHRLGGRTQEPDAGRLQRLLAEAANCTEWRQAIISLPHPLLQYGLSILILPSLDGLVEDPEMTLPLLKQSQVALFALDADAGITNADLKLWRHLLQSPFGERRQDLIVSLDRLAPSPEPPREKARDARPNKSVDELHRQVAETLDLPGTQVIPVSLRPGLAARLRQDAGLLQLSRLPELEQILASRLLAAKHGEMIVLLDDGAGPLAQDHYAQISDQLIHIQSLLRELVDLDARGAKVMERLTEQTRDHRGRYLETVERFQAFRERLLSETEQCREILARPSIEALVQAGHQAMVSSWTTRGLNRAMVDFLDRLRGRMASFTDESERQRTLVRRTYEDFRLHHGIELAASRVFVTTPFQVEFELLYEETEELRHSRVMVFAEQSHVIERFHQQIASRARMLFDQLRLNLDTWLCEALQPLADAIERHRSMMEERSEQLDQISRSNSRLKQRIEELRAEQRALNRQLTGLRNIENALYHAPSDANPPPIDPYPRRQPIWLAPAQEPVSRHKA</sequence>
<feature type="compositionally biased region" description="Basic and acidic residues" evidence="2">
    <location>
        <begin position="251"/>
        <end position="265"/>
    </location>
</feature>
<evidence type="ECO:0000313" key="3">
    <source>
        <dbReference type="EMBL" id="AGA89585.1"/>
    </source>
</evidence>
<protein>
    <recommendedName>
        <fullName evidence="5">Dynamin family protein</fullName>
    </recommendedName>
</protein>
<organism evidence="3 4">
    <name type="scientific">Thioflavicoccus mobilis 8321</name>
    <dbReference type="NCBI Taxonomy" id="765912"/>
    <lineage>
        <taxon>Bacteria</taxon>
        <taxon>Pseudomonadati</taxon>
        <taxon>Pseudomonadota</taxon>
        <taxon>Gammaproteobacteria</taxon>
        <taxon>Chromatiales</taxon>
        <taxon>Chromatiaceae</taxon>
        <taxon>Thioflavicoccus</taxon>
    </lineage>
</organism>
<dbReference type="eggNOG" id="COG0339">
    <property type="taxonomic scope" value="Bacteria"/>
</dbReference>
<accession>L0GW35</accession>
<proteinExistence type="predicted"/>
<keyword evidence="4" id="KW-1185">Reference proteome</keyword>
<feature type="region of interest" description="Disordered" evidence="2">
    <location>
        <begin position="609"/>
        <end position="643"/>
    </location>
</feature>
<dbReference type="RefSeq" id="WP_015279732.1">
    <property type="nucleotide sequence ID" value="NC_019940.1"/>
</dbReference>
<dbReference type="PATRIC" id="fig|765912.4.peg.733"/>
<keyword evidence="1" id="KW-0175">Coiled coil</keyword>
<dbReference type="STRING" id="765912.Thimo_0746"/>
<dbReference type="KEGG" id="tmb:Thimo_0746"/>
<dbReference type="Proteomes" id="UP000010816">
    <property type="component" value="Chromosome"/>
</dbReference>
<feature type="region of interest" description="Disordered" evidence="2">
    <location>
        <begin position="245"/>
        <end position="265"/>
    </location>
</feature>
<dbReference type="eggNOG" id="COG0699">
    <property type="taxonomic scope" value="Bacteria"/>
</dbReference>
<dbReference type="EMBL" id="CP003051">
    <property type="protein sequence ID" value="AGA89585.1"/>
    <property type="molecule type" value="Genomic_DNA"/>
</dbReference>
<evidence type="ECO:0008006" key="5">
    <source>
        <dbReference type="Google" id="ProtNLM"/>
    </source>
</evidence>
<dbReference type="AlphaFoldDB" id="L0GW35"/>